<reference evidence="1" key="1">
    <citation type="journal article" date="2021" name="PeerJ">
        <title>Extensive microbial diversity within the chicken gut microbiome revealed by metagenomics and culture.</title>
        <authorList>
            <person name="Gilroy R."/>
            <person name="Ravi A."/>
            <person name="Getino M."/>
            <person name="Pursley I."/>
            <person name="Horton D.L."/>
            <person name="Alikhan N.F."/>
            <person name="Baker D."/>
            <person name="Gharbi K."/>
            <person name="Hall N."/>
            <person name="Watson M."/>
            <person name="Adriaenssens E.M."/>
            <person name="Foster-Nyarko E."/>
            <person name="Jarju S."/>
            <person name="Secka A."/>
            <person name="Antonio M."/>
            <person name="Oren A."/>
            <person name="Chaudhuri R.R."/>
            <person name="La Ragione R."/>
            <person name="Hildebrand F."/>
            <person name="Pallen M.J."/>
        </authorList>
    </citation>
    <scope>NUCLEOTIDE SEQUENCE</scope>
    <source>
        <strain evidence="1">2239</strain>
    </source>
</reference>
<gene>
    <name evidence="1" type="ORF">H9865_10330</name>
</gene>
<sequence>MANKDEDLIEIQVDSELLDQVKALIAPLGLSPEELVVRFMEYCANPETQGEAMANLRRWQGEIKPVQKLQKDGQQ</sequence>
<protein>
    <submittedName>
        <fullName evidence="1">Uncharacterized protein</fullName>
    </submittedName>
</protein>
<reference evidence="1" key="2">
    <citation type="submission" date="2021-04" db="EMBL/GenBank/DDBJ databases">
        <authorList>
            <person name="Gilroy R."/>
        </authorList>
    </citation>
    <scope>NUCLEOTIDE SEQUENCE</scope>
    <source>
        <strain evidence="1">2239</strain>
    </source>
</reference>
<dbReference type="AlphaFoldDB" id="A0A9D1V5G5"/>
<dbReference type="EMBL" id="DXFW01000035">
    <property type="protein sequence ID" value="HIX06471.1"/>
    <property type="molecule type" value="Genomic_DNA"/>
</dbReference>
<accession>A0A9D1V5G5</accession>
<organism evidence="1 2">
    <name type="scientific">Candidatus Allofournierella pullicola</name>
    <dbReference type="NCBI Taxonomy" id="2838596"/>
    <lineage>
        <taxon>Bacteria</taxon>
        <taxon>Bacillati</taxon>
        <taxon>Bacillota</taxon>
        <taxon>Clostridia</taxon>
        <taxon>Eubacteriales</taxon>
        <taxon>Oscillospiraceae</taxon>
        <taxon>Allofournierella</taxon>
    </lineage>
</organism>
<evidence type="ECO:0000313" key="2">
    <source>
        <dbReference type="Proteomes" id="UP000824193"/>
    </source>
</evidence>
<proteinExistence type="predicted"/>
<dbReference type="Proteomes" id="UP000824193">
    <property type="component" value="Unassembled WGS sequence"/>
</dbReference>
<evidence type="ECO:0000313" key="1">
    <source>
        <dbReference type="EMBL" id="HIX06471.1"/>
    </source>
</evidence>
<name>A0A9D1V5G5_9FIRM</name>
<comment type="caution">
    <text evidence="1">The sequence shown here is derived from an EMBL/GenBank/DDBJ whole genome shotgun (WGS) entry which is preliminary data.</text>
</comment>